<gene>
    <name evidence="4" type="ORF">ES288_D05G214900v1</name>
</gene>
<evidence type="ECO:0000256" key="1">
    <source>
        <dbReference type="ARBA" id="ARBA00022432"/>
    </source>
</evidence>
<dbReference type="GO" id="GO:0051156">
    <property type="term" value="P:glucose 6-phosphate metabolic process"/>
    <property type="evidence" value="ECO:0007669"/>
    <property type="project" value="TreeGrafter"/>
</dbReference>
<evidence type="ECO:0000313" key="4">
    <source>
        <dbReference type="EMBL" id="TYG69228.1"/>
    </source>
</evidence>
<name>A0A5D2CKM6_GOSDA</name>
<evidence type="ECO:0000256" key="3">
    <source>
        <dbReference type="ARBA" id="ARBA00023235"/>
    </source>
</evidence>
<dbReference type="EMBL" id="CM017705">
    <property type="protein sequence ID" value="TYG69228.1"/>
    <property type="molecule type" value="Genomic_DNA"/>
</dbReference>
<dbReference type="GO" id="GO:0004347">
    <property type="term" value="F:glucose-6-phosphate isomerase activity"/>
    <property type="evidence" value="ECO:0007669"/>
    <property type="project" value="InterPro"/>
</dbReference>
<sequence length="213" mass="24311">MFSGEHINRTENRSVLHDVVPDVCNVLDKIMEFSEKVLSGSSWGASCWSYLKPRKDIFAIGIDASFLGPLFVHLALQTDPQAVEFAKGRHLCFVKKEEEMDQLDKLVKKFGIDPNDAFAFWDWVGGHYSVSTLKKQMIPCLELQAEKIAPAINILPSPYNSIISRQSVLNSQPRHQRKLWFLMGTSSIDQHFHSAPFKNNILYLIQEFRLCAN</sequence>
<dbReference type="AlphaFoldDB" id="A0A5D2CKM6"/>
<dbReference type="PANTHER" id="PTHR11469">
    <property type="entry name" value="GLUCOSE-6-PHOSPHATE ISOMERASE"/>
    <property type="match status" value="1"/>
</dbReference>
<evidence type="ECO:0000313" key="5">
    <source>
        <dbReference type="Proteomes" id="UP000323506"/>
    </source>
</evidence>
<dbReference type="GO" id="GO:0006096">
    <property type="term" value="P:glycolytic process"/>
    <property type="evidence" value="ECO:0007669"/>
    <property type="project" value="UniProtKB-KW"/>
</dbReference>
<dbReference type="PROSITE" id="PS51463">
    <property type="entry name" value="P_GLUCOSE_ISOMERASE_3"/>
    <property type="match status" value="1"/>
</dbReference>
<dbReference type="GO" id="GO:0006094">
    <property type="term" value="P:gluconeogenesis"/>
    <property type="evidence" value="ECO:0007669"/>
    <property type="project" value="UniProtKB-KW"/>
</dbReference>
<protein>
    <submittedName>
        <fullName evidence="4">Uncharacterized protein</fullName>
    </submittedName>
</protein>
<reference evidence="4 5" key="1">
    <citation type="submission" date="2019-06" db="EMBL/GenBank/DDBJ databases">
        <title>WGS assembly of Gossypium darwinii.</title>
        <authorList>
            <person name="Chen Z.J."/>
            <person name="Sreedasyam A."/>
            <person name="Ando A."/>
            <person name="Song Q."/>
            <person name="De L."/>
            <person name="Hulse-Kemp A."/>
            <person name="Ding M."/>
            <person name="Ye W."/>
            <person name="Kirkbride R."/>
            <person name="Jenkins J."/>
            <person name="Plott C."/>
            <person name="Lovell J."/>
            <person name="Lin Y.-M."/>
            <person name="Vaughn R."/>
            <person name="Liu B."/>
            <person name="Li W."/>
            <person name="Simpson S."/>
            <person name="Scheffler B."/>
            <person name="Saski C."/>
            <person name="Grover C."/>
            <person name="Hu G."/>
            <person name="Conover J."/>
            <person name="Carlson J."/>
            <person name="Shu S."/>
            <person name="Boston L."/>
            <person name="Williams M."/>
            <person name="Peterson D."/>
            <person name="Mcgee K."/>
            <person name="Jones D."/>
            <person name="Wendel J."/>
            <person name="Stelly D."/>
            <person name="Grimwood J."/>
            <person name="Schmutz J."/>
        </authorList>
    </citation>
    <scope>NUCLEOTIDE SEQUENCE [LARGE SCALE GENOMIC DNA]</scope>
    <source>
        <strain evidence="4">1808015.09</strain>
    </source>
</reference>
<dbReference type="GO" id="GO:0097367">
    <property type="term" value="F:carbohydrate derivative binding"/>
    <property type="evidence" value="ECO:0007669"/>
    <property type="project" value="InterPro"/>
</dbReference>
<proteinExistence type="predicted"/>
<keyword evidence="2" id="KW-0324">Glycolysis</keyword>
<organism evidence="4 5">
    <name type="scientific">Gossypium darwinii</name>
    <name type="common">Darwin's cotton</name>
    <name type="synonym">Gossypium barbadense var. darwinii</name>
    <dbReference type="NCBI Taxonomy" id="34276"/>
    <lineage>
        <taxon>Eukaryota</taxon>
        <taxon>Viridiplantae</taxon>
        <taxon>Streptophyta</taxon>
        <taxon>Embryophyta</taxon>
        <taxon>Tracheophyta</taxon>
        <taxon>Spermatophyta</taxon>
        <taxon>Magnoliopsida</taxon>
        <taxon>eudicotyledons</taxon>
        <taxon>Gunneridae</taxon>
        <taxon>Pentapetalae</taxon>
        <taxon>rosids</taxon>
        <taxon>malvids</taxon>
        <taxon>Malvales</taxon>
        <taxon>Malvaceae</taxon>
        <taxon>Malvoideae</taxon>
        <taxon>Gossypium</taxon>
    </lineage>
</organism>
<dbReference type="Gene3D" id="3.40.50.10490">
    <property type="entry name" value="Glucose-6-phosphate isomerase like protein, domain 1"/>
    <property type="match status" value="2"/>
</dbReference>
<keyword evidence="5" id="KW-1185">Reference proteome</keyword>
<evidence type="ECO:0000256" key="2">
    <source>
        <dbReference type="ARBA" id="ARBA00023152"/>
    </source>
</evidence>
<accession>A0A5D2CKM6</accession>
<dbReference type="SUPFAM" id="SSF53697">
    <property type="entry name" value="SIS domain"/>
    <property type="match status" value="1"/>
</dbReference>
<dbReference type="InterPro" id="IPR046348">
    <property type="entry name" value="SIS_dom_sf"/>
</dbReference>
<dbReference type="GO" id="GO:0005829">
    <property type="term" value="C:cytosol"/>
    <property type="evidence" value="ECO:0007669"/>
    <property type="project" value="TreeGrafter"/>
</dbReference>
<dbReference type="PANTHER" id="PTHR11469:SF1">
    <property type="entry name" value="GLUCOSE-6-PHOSPHATE ISOMERASE"/>
    <property type="match status" value="1"/>
</dbReference>
<keyword evidence="1" id="KW-0312">Gluconeogenesis</keyword>
<keyword evidence="3" id="KW-0413">Isomerase</keyword>
<dbReference type="GO" id="GO:0048029">
    <property type="term" value="F:monosaccharide binding"/>
    <property type="evidence" value="ECO:0007669"/>
    <property type="project" value="TreeGrafter"/>
</dbReference>
<dbReference type="Proteomes" id="UP000323506">
    <property type="component" value="Chromosome D05"/>
</dbReference>
<dbReference type="Pfam" id="PF00342">
    <property type="entry name" value="PGI"/>
    <property type="match status" value="2"/>
</dbReference>
<dbReference type="InterPro" id="IPR001672">
    <property type="entry name" value="G6P_Isomerase"/>
</dbReference>